<sequence>MRQSLQASYVLHSRPYRNTSKLLDIFSREQGRRVLVARGARQGNSRLQGQLLPFIPLLLSWQGNGEVQTLTAAEAGARIASLTGPKLLTAFYLNELLLRLLARDDPHPALYDAYAQTLQRLSGSAGGQIFGEQASLRIFECFLLQELGYGLVLDYEVNSGEVIQADQMYCYQPERGPLRIESRQDCENGLPVHGCTLLALQQGNLGAADAHTDHVTLILREAKTLMRLNLASHLGPKPLHSRELYIQQKQLLKF</sequence>
<organism evidence="8">
    <name type="scientific">hydrothermal vent metagenome</name>
    <dbReference type="NCBI Taxonomy" id="652676"/>
    <lineage>
        <taxon>unclassified sequences</taxon>
        <taxon>metagenomes</taxon>
        <taxon>ecological metagenomes</taxon>
    </lineage>
</organism>
<evidence type="ECO:0000256" key="1">
    <source>
        <dbReference type="ARBA" id="ARBA00007452"/>
    </source>
</evidence>
<dbReference type="GO" id="GO:0043590">
    <property type="term" value="C:bacterial nucleoid"/>
    <property type="evidence" value="ECO:0007669"/>
    <property type="project" value="TreeGrafter"/>
</dbReference>
<keyword evidence="3" id="KW-0227">DNA damage</keyword>
<dbReference type="InterPro" id="IPR022572">
    <property type="entry name" value="DNA_rep/recomb_RecO_N"/>
</dbReference>
<accession>A0A3B1BE85</accession>
<dbReference type="InterPro" id="IPR042242">
    <property type="entry name" value="RecO_C"/>
</dbReference>
<protein>
    <recommendedName>
        <fullName evidence="2">DNA repair protein RecO</fullName>
    </recommendedName>
    <alternativeName>
        <fullName evidence="6">Recombination protein O</fullName>
    </alternativeName>
</protein>
<dbReference type="Pfam" id="PF11967">
    <property type="entry name" value="RecO_N"/>
    <property type="match status" value="1"/>
</dbReference>
<dbReference type="PANTHER" id="PTHR33991:SF1">
    <property type="entry name" value="DNA REPAIR PROTEIN RECO"/>
    <property type="match status" value="1"/>
</dbReference>
<dbReference type="Gene3D" id="2.40.50.140">
    <property type="entry name" value="Nucleic acid-binding proteins"/>
    <property type="match status" value="1"/>
</dbReference>
<gene>
    <name evidence="8" type="ORF">MNBD_GAMMA24-2271</name>
</gene>
<dbReference type="GO" id="GO:0006302">
    <property type="term" value="P:double-strand break repair"/>
    <property type="evidence" value="ECO:0007669"/>
    <property type="project" value="TreeGrafter"/>
</dbReference>
<name>A0A3B1BE85_9ZZZZ</name>
<evidence type="ECO:0000256" key="4">
    <source>
        <dbReference type="ARBA" id="ARBA00023172"/>
    </source>
</evidence>
<evidence type="ECO:0000256" key="2">
    <source>
        <dbReference type="ARBA" id="ARBA00021310"/>
    </source>
</evidence>
<keyword evidence="5" id="KW-0234">DNA repair</keyword>
<dbReference type="HAMAP" id="MF_00201">
    <property type="entry name" value="RecO"/>
    <property type="match status" value="1"/>
</dbReference>
<proteinExistence type="inferred from homology"/>
<dbReference type="PANTHER" id="PTHR33991">
    <property type="entry name" value="DNA REPAIR PROTEIN RECO"/>
    <property type="match status" value="1"/>
</dbReference>
<dbReference type="Gene3D" id="1.20.1440.120">
    <property type="entry name" value="Recombination protein O, C-terminal domain"/>
    <property type="match status" value="1"/>
</dbReference>
<feature type="domain" description="DNA replication/recombination mediator RecO N-terminal" evidence="7">
    <location>
        <begin position="1"/>
        <end position="74"/>
    </location>
</feature>
<dbReference type="EMBL" id="UOFZ01000175">
    <property type="protein sequence ID" value="VAX14432.1"/>
    <property type="molecule type" value="Genomic_DNA"/>
</dbReference>
<dbReference type="Pfam" id="PF02565">
    <property type="entry name" value="RecO_C"/>
    <property type="match status" value="1"/>
</dbReference>
<evidence type="ECO:0000256" key="6">
    <source>
        <dbReference type="ARBA" id="ARBA00033409"/>
    </source>
</evidence>
<dbReference type="InterPro" id="IPR037278">
    <property type="entry name" value="ARFGAP/RecO"/>
</dbReference>
<evidence type="ECO:0000313" key="8">
    <source>
        <dbReference type="EMBL" id="VAX14432.1"/>
    </source>
</evidence>
<dbReference type="InterPro" id="IPR003717">
    <property type="entry name" value="RecO"/>
</dbReference>
<evidence type="ECO:0000256" key="3">
    <source>
        <dbReference type="ARBA" id="ARBA00022763"/>
    </source>
</evidence>
<dbReference type="NCBIfam" id="TIGR00613">
    <property type="entry name" value="reco"/>
    <property type="match status" value="1"/>
</dbReference>
<dbReference type="InterPro" id="IPR012340">
    <property type="entry name" value="NA-bd_OB-fold"/>
</dbReference>
<comment type="similarity">
    <text evidence="1">Belongs to the RecO family.</text>
</comment>
<dbReference type="SUPFAM" id="SSF57863">
    <property type="entry name" value="ArfGap/RecO-like zinc finger"/>
    <property type="match status" value="1"/>
</dbReference>
<reference evidence="8" key="1">
    <citation type="submission" date="2018-06" db="EMBL/GenBank/DDBJ databases">
        <authorList>
            <person name="Zhirakovskaya E."/>
        </authorList>
    </citation>
    <scope>NUCLEOTIDE SEQUENCE</scope>
</reference>
<dbReference type="GO" id="GO:0006310">
    <property type="term" value="P:DNA recombination"/>
    <property type="evidence" value="ECO:0007669"/>
    <property type="project" value="UniProtKB-KW"/>
</dbReference>
<dbReference type="SUPFAM" id="SSF50249">
    <property type="entry name" value="Nucleic acid-binding proteins"/>
    <property type="match status" value="1"/>
</dbReference>
<evidence type="ECO:0000256" key="5">
    <source>
        <dbReference type="ARBA" id="ARBA00023204"/>
    </source>
</evidence>
<dbReference type="AlphaFoldDB" id="A0A3B1BE85"/>
<evidence type="ECO:0000259" key="7">
    <source>
        <dbReference type="Pfam" id="PF11967"/>
    </source>
</evidence>
<keyword evidence="4" id="KW-0233">DNA recombination</keyword>